<evidence type="ECO:0000313" key="2">
    <source>
        <dbReference type="EMBL" id="OSS47440.1"/>
    </source>
</evidence>
<feature type="domain" description="CoA-binding" evidence="1">
    <location>
        <begin position="89"/>
        <end position="195"/>
    </location>
</feature>
<sequence>MSWNYDSKHTPSECTCAVPLLLRAREAWTDDVTHGTSVHLPTKLQHRTYRAHPFGDLIPLRHTSIPTTRGQQHDADMEAALKTFFSSPRFAVAGASSDPSKFGHRVFAWYLQHSLPVTPLNPRSPTISVLSRDHTTVPSPTALSDPPASDYSLSVITPPAVTKQLLKEAKEAGVPAVWLQPGSFNDEILQYAQANFKAAIAGDGGVGGEGWCVLVDGEAGLKAAGREWSRL</sequence>
<dbReference type="InParanoid" id="A0A1Y2LUG3"/>
<organism evidence="2 3">
    <name type="scientific">Epicoccum nigrum</name>
    <name type="common">Soil fungus</name>
    <name type="synonym">Epicoccum purpurascens</name>
    <dbReference type="NCBI Taxonomy" id="105696"/>
    <lineage>
        <taxon>Eukaryota</taxon>
        <taxon>Fungi</taxon>
        <taxon>Dikarya</taxon>
        <taxon>Ascomycota</taxon>
        <taxon>Pezizomycotina</taxon>
        <taxon>Dothideomycetes</taxon>
        <taxon>Pleosporomycetidae</taxon>
        <taxon>Pleosporales</taxon>
        <taxon>Pleosporineae</taxon>
        <taxon>Didymellaceae</taxon>
        <taxon>Epicoccum</taxon>
    </lineage>
</organism>
<dbReference type="Gene3D" id="3.40.50.720">
    <property type="entry name" value="NAD(P)-binding Rossmann-like Domain"/>
    <property type="match status" value="1"/>
</dbReference>
<protein>
    <recommendedName>
        <fullName evidence="1">CoA-binding domain-containing protein</fullName>
    </recommendedName>
</protein>
<dbReference type="PANTHER" id="PTHR33303">
    <property type="entry name" value="CYTOPLASMIC PROTEIN-RELATED"/>
    <property type="match status" value="1"/>
</dbReference>
<gene>
    <name evidence="2" type="ORF">B5807_07294</name>
</gene>
<accession>A0A1Y2LUG3</accession>
<dbReference type="Proteomes" id="UP000193240">
    <property type="component" value="Unassembled WGS sequence"/>
</dbReference>
<dbReference type="EMBL" id="KZ107848">
    <property type="protein sequence ID" value="OSS47440.1"/>
    <property type="molecule type" value="Genomic_DNA"/>
</dbReference>
<dbReference type="AlphaFoldDB" id="A0A1Y2LUG3"/>
<evidence type="ECO:0000259" key="1">
    <source>
        <dbReference type="Pfam" id="PF13380"/>
    </source>
</evidence>
<reference evidence="2 3" key="1">
    <citation type="journal article" date="2017" name="Genome Announc.">
        <title>Genome sequence of the saprophytic ascomycete Epicoccum nigrum ICMP 19927 strain isolated from New Zealand.</title>
        <authorList>
            <person name="Fokin M."/>
            <person name="Fleetwood D."/>
            <person name="Weir B.S."/>
            <person name="Villas-Boas S.G."/>
        </authorList>
    </citation>
    <scope>NUCLEOTIDE SEQUENCE [LARGE SCALE GENOMIC DNA]</scope>
    <source>
        <strain evidence="2 3">ICMP 19927</strain>
    </source>
</reference>
<dbReference type="OMA" id="GHRIFAW"/>
<name>A0A1Y2LUG3_EPING</name>
<dbReference type="STRING" id="105696.A0A1Y2LUG3"/>
<dbReference type="Pfam" id="PF13380">
    <property type="entry name" value="CoA_binding_2"/>
    <property type="match status" value="1"/>
</dbReference>
<proteinExistence type="predicted"/>
<keyword evidence="3" id="KW-1185">Reference proteome</keyword>
<dbReference type="PANTHER" id="PTHR33303:SF2">
    <property type="entry name" value="COA-BINDING DOMAIN-CONTAINING PROTEIN"/>
    <property type="match status" value="1"/>
</dbReference>
<evidence type="ECO:0000313" key="3">
    <source>
        <dbReference type="Proteomes" id="UP000193240"/>
    </source>
</evidence>
<dbReference type="InterPro" id="IPR003781">
    <property type="entry name" value="CoA-bd"/>
</dbReference>
<dbReference type="SUPFAM" id="SSF51735">
    <property type="entry name" value="NAD(P)-binding Rossmann-fold domains"/>
    <property type="match status" value="1"/>
</dbReference>
<dbReference type="InterPro" id="IPR036291">
    <property type="entry name" value="NAD(P)-bd_dom_sf"/>
</dbReference>